<evidence type="ECO:0000313" key="2">
    <source>
        <dbReference type="Proteomes" id="UP000198604"/>
    </source>
</evidence>
<dbReference type="AlphaFoldDB" id="A0A0E3WFV3"/>
<gene>
    <name evidence="1" type="ORF">BN1356_02544</name>
</gene>
<dbReference type="EMBL" id="CTEN01000009">
    <property type="protein sequence ID" value="CQR26186.1"/>
    <property type="molecule type" value="Genomic_DNA"/>
</dbReference>
<accession>A0A0E3WFV3</accession>
<name>A0A0E3WFV3_9STRE</name>
<dbReference type="STRING" id="1608583.BN1356_02544"/>
<keyword evidence="2" id="KW-1185">Reference proteome</keyword>
<dbReference type="Proteomes" id="UP000198604">
    <property type="component" value="Unassembled WGS sequence"/>
</dbReference>
<proteinExistence type="predicted"/>
<protein>
    <submittedName>
        <fullName evidence="1">Uncharacterized protein</fullName>
    </submittedName>
</protein>
<evidence type="ECO:0000313" key="1">
    <source>
        <dbReference type="EMBL" id="CQR26186.1"/>
    </source>
</evidence>
<reference evidence="2" key="1">
    <citation type="submission" date="2015-03" db="EMBL/GenBank/DDBJ databases">
        <authorList>
            <person name="Urmite Genomes"/>
        </authorList>
    </citation>
    <scope>NUCLEOTIDE SEQUENCE [LARGE SCALE GENOMIC DNA]</scope>
    <source>
        <strain evidence="2">FF10</strain>
    </source>
</reference>
<dbReference type="RefSeq" id="WP_342666781.1">
    <property type="nucleotide sequence ID" value="NZ_CTEN01000009.1"/>
</dbReference>
<organism evidence="1 2">
    <name type="scientific">Streptococcus varani</name>
    <dbReference type="NCBI Taxonomy" id="1608583"/>
    <lineage>
        <taxon>Bacteria</taxon>
        <taxon>Bacillati</taxon>
        <taxon>Bacillota</taxon>
        <taxon>Bacilli</taxon>
        <taxon>Lactobacillales</taxon>
        <taxon>Streptococcaceae</taxon>
        <taxon>Streptococcus</taxon>
    </lineage>
</organism>
<sequence>MTESKVNMTVQISNANEFRSLVSKFNKKARELEELAHELEMFRFHGELETSILSTDADKVE</sequence>